<dbReference type="InterPro" id="IPR050090">
    <property type="entry name" value="Tyrosine_recombinase_XerCD"/>
</dbReference>
<dbReference type="PANTHER" id="PTHR30349:SF64">
    <property type="entry name" value="PROPHAGE INTEGRASE INTD-RELATED"/>
    <property type="match status" value="1"/>
</dbReference>
<evidence type="ECO:0000313" key="4">
    <source>
        <dbReference type="EMBL" id="NYZ20718.1"/>
    </source>
</evidence>
<evidence type="ECO:0000313" key="5">
    <source>
        <dbReference type="Proteomes" id="UP000584642"/>
    </source>
</evidence>
<keyword evidence="5" id="KW-1185">Reference proteome</keyword>
<reference evidence="4 5" key="1">
    <citation type="submission" date="2020-05" db="EMBL/GenBank/DDBJ databases">
        <title>Azospirillum oleiclasticum sp. nov, a nitrogen-fixing and heavy crude oil-emulsifying bacterium isolated from the crude oil of Yumen Oilfield.</title>
        <authorList>
            <person name="Wu D."/>
            <person name="Cai M."/>
            <person name="Zhang X."/>
        </authorList>
    </citation>
    <scope>NUCLEOTIDE SEQUENCE [LARGE SCALE GENOMIC DNA]</scope>
    <source>
        <strain evidence="4 5">ROY-1-1-2</strain>
    </source>
</reference>
<keyword evidence="1" id="KW-0229">DNA integration</keyword>
<dbReference type="EMBL" id="JABFDB010000008">
    <property type="protein sequence ID" value="NYZ20718.1"/>
    <property type="molecule type" value="Genomic_DNA"/>
</dbReference>
<dbReference type="InterPro" id="IPR013762">
    <property type="entry name" value="Integrase-like_cat_sf"/>
</dbReference>
<name>A0ABX2TC41_9PROT</name>
<dbReference type="RefSeq" id="WP_180282478.1">
    <property type="nucleotide sequence ID" value="NZ_JABFDB010000008.1"/>
</dbReference>
<organism evidence="4 5">
    <name type="scientific">Azospirillum oleiclasticum</name>
    <dbReference type="NCBI Taxonomy" id="2735135"/>
    <lineage>
        <taxon>Bacteria</taxon>
        <taxon>Pseudomonadati</taxon>
        <taxon>Pseudomonadota</taxon>
        <taxon>Alphaproteobacteria</taxon>
        <taxon>Rhodospirillales</taxon>
        <taxon>Azospirillaceae</taxon>
        <taxon>Azospirillum</taxon>
    </lineage>
</organism>
<gene>
    <name evidence="4" type="ORF">HND93_13445</name>
</gene>
<protein>
    <submittedName>
        <fullName evidence="4">Site-specific integrase</fullName>
    </submittedName>
</protein>
<dbReference type="PANTHER" id="PTHR30349">
    <property type="entry name" value="PHAGE INTEGRASE-RELATED"/>
    <property type="match status" value="1"/>
</dbReference>
<proteinExistence type="predicted"/>
<evidence type="ECO:0000256" key="2">
    <source>
        <dbReference type="ARBA" id="ARBA00023172"/>
    </source>
</evidence>
<dbReference type="CDD" id="cd00796">
    <property type="entry name" value="INT_Rci_Hp1_C"/>
    <property type="match status" value="1"/>
</dbReference>
<dbReference type="PROSITE" id="PS51898">
    <property type="entry name" value="TYR_RECOMBINASE"/>
    <property type="match status" value="1"/>
</dbReference>
<dbReference type="SUPFAM" id="SSF56349">
    <property type="entry name" value="DNA breaking-rejoining enzymes"/>
    <property type="match status" value="1"/>
</dbReference>
<comment type="caution">
    <text evidence="4">The sequence shown here is derived from an EMBL/GenBank/DDBJ whole genome shotgun (WGS) entry which is preliminary data.</text>
</comment>
<dbReference type="Gene3D" id="1.10.443.10">
    <property type="entry name" value="Intergrase catalytic core"/>
    <property type="match status" value="1"/>
</dbReference>
<dbReference type="InterPro" id="IPR011010">
    <property type="entry name" value="DNA_brk_join_enz"/>
</dbReference>
<feature type="domain" description="Tyr recombinase" evidence="3">
    <location>
        <begin position="1"/>
        <end position="141"/>
    </location>
</feature>
<keyword evidence="2" id="KW-0233">DNA recombination</keyword>
<dbReference type="Proteomes" id="UP000584642">
    <property type="component" value="Unassembled WGS sequence"/>
</dbReference>
<evidence type="ECO:0000259" key="3">
    <source>
        <dbReference type="PROSITE" id="PS51898"/>
    </source>
</evidence>
<dbReference type="InterPro" id="IPR002104">
    <property type="entry name" value="Integrase_catalytic"/>
</dbReference>
<sequence>MGRPGRRTRRAPGLRWEDVDLEQGLLRIRDGKAGARVHPVGSTTVAFLSERPRTSPWFLPAASDPEEPLSASTLEHAWTRIRARAGLPDVRLHDLRHTVGTYVGQAGANAFLVRDKLGHKTLAMTGRYVNRDARPLRDLSDRVESRVMGALKAGADQAAEEAIAAFGDNVVALPKRRGRRPAGRV</sequence>
<accession>A0ABX2TC41</accession>
<evidence type="ECO:0000256" key="1">
    <source>
        <dbReference type="ARBA" id="ARBA00022908"/>
    </source>
</evidence>
<dbReference type="Pfam" id="PF00589">
    <property type="entry name" value="Phage_integrase"/>
    <property type="match status" value="1"/>
</dbReference>